<feature type="chain" id="PRO_5046164304" description="DUF2690 domain-containing protein" evidence="1">
    <location>
        <begin position="27"/>
        <end position="179"/>
    </location>
</feature>
<sequence length="179" mass="18648">MRLRTIATAAAAALTMGVGTAGTANAATLAAASCSGRQVGVSQNYTAYGMTAGNISQIYNGCGTVVAQWIWNYSFVQAHPNSFIRVTLASAGYNGGAPVTPLSVERAAIAASHGYKVESLLMDIDKASPASWRAGAELDFSGCAAWSSQHYYGNGSETAGPYAGCNDWQNVNQIPWTRP</sequence>
<proteinExistence type="predicted"/>
<protein>
    <recommendedName>
        <fullName evidence="4">DUF2690 domain-containing protein</fullName>
    </recommendedName>
</protein>
<feature type="signal peptide" evidence="1">
    <location>
        <begin position="1"/>
        <end position="26"/>
    </location>
</feature>
<keyword evidence="1" id="KW-0732">Signal</keyword>
<gene>
    <name evidence="2" type="ORF">ACFP0N_20745</name>
</gene>
<evidence type="ECO:0008006" key="4">
    <source>
        <dbReference type="Google" id="ProtNLM"/>
    </source>
</evidence>
<evidence type="ECO:0000313" key="3">
    <source>
        <dbReference type="Proteomes" id="UP001596067"/>
    </source>
</evidence>
<keyword evidence="3" id="KW-1185">Reference proteome</keyword>
<dbReference type="EMBL" id="JBHSOD010000026">
    <property type="protein sequence ID" value="MFC5887402.1"/>
    <property type="molecule type" value="Genomic_DNA"/>
</dbReference>
<comment type="caution">
    <text evidence="2">The sequence shown here is derived from an EMBL/GenBank/DDBJ whole genome shotgun (WGS) entry which is preliminary data.</text>
</comment>
<evidence type="ECO:0000313" key="2">
    <source>
        <dbReference type="EMBL" id="MFC5887402.1"/>
    </source>
</evidence>
<accession>A0ABW1EZ41</accession>
<name>A0ABW1EZ41_9ACTN</name>
<dbReference type="RefSeq" id="WP_345328659.1">
    <property type="nucleotide sequence ID" value="NZ_BAAAVH010000056.1"/>
</dbReference>
<dbReference type="Proteomes" id="UP001596067">
    <property type="component" value="Unassembled WGS sequence"/>
</dbReference>
<dbReference type="PROSITE" id="PS51257">
    <property type="entry name" value="PROKAR_LIPOPROTEIN"/>
    <property type="match status" value="1"/>
</dbReference>
<evidence type="ECO:0000256" key="1">
    <source>
        <dbReference type="SAM" id="SignalP"/>
    </source>
</evidence>
<reference evidence="3" key="1">
    <citation type="journal article" date="2019" name="Int. J. Syst. Evol. Microbiol.">
        <title>The Global Catalogue of Microorganisms (GCM) 10K type strain sequencing project: providing services to taxonomists for standard genome sequencing and annotation.</title>
        <authorList>
            <consortium name="The Broad Institute Genomics Platform"/>
            <consortium name="The Broad Institute Genome Sequencing Center for Infectious Disease"/>
            <person name="Wu L."/>
            <person name="Ma J."/>
        </authorList>
    </citation>
    <scope>NUCLEOTIDE SEQUENCE [LARGE SCALE GENOMIC DNA]</scope>
    <source>
        <strain evidence="3">CGMCC 4.1469</strain>
    </source>
</reference>
<organism evidence="2 3">
    <name type="scientific">Kitasatospora aburaviensis</name>
    <dbReference type="NCBI Taxonomy" id="67265"/>
    <lineage>
        <taxon>Bacteria</taxon>
        <taxon>Bacillati</taxon>
        <taxon>Actinomycetota</taxon>
        <taxon>Actinomycetes</taxon>
        <taxon>Kitasatosporales</taxon>
        <taxon>Streptomycetaceae</taxon>
        <taxon>Kitasatospora</taxon>
    </lineage>
</organism>